<dbReference type="Pfam" id="PF00496">
    <property type="entry name" value="SBP_bac_5"/>
    <property type="match status" value="1"/>
</dbReference>
<feature type="signal peptide" evidence="3">
    <location>
        <begin position="1"/>
        <end position="36"/>
    </location>
</feature>
<dbReference type="InterPro" id="IPR023765">
    <property type="entry name" value="SBP_5_CS"/>
</dbReference>
<dbReference type="PROSITE" id="PS01040">
    <property type="entry name" value="SBP_BACTERIAL_5"/>
    <property type="match status" value="1"/>
</dbReference>
<dbReference type="SUPFAM" id="SSF53850">
    <property type="entry name" value="Periplasmic binding protein-like II"/>
    <property type="match status" value="1"/>
</dbReference>
<dbReference type="PANTHER" id="PTHR30290">
    <property type="entry name" value="PERIPLASMIC BINDING COMPONENT OF ABC TRANSPORTER"/>
    <property type="match status" value="1"/>
</dbReference>
<dbReference type="InterPro" id="IPR030678">
    <property type="entry name" value="Peptide/Ni-bd"/>
</dbReference>
<gene>
    <name evidence="5" type="primary">dppA</name>
    <name evidence="5" type="ORF">SAMEA1410922_00817</name>
</gene>
<evidence type="ECO:0000313" key="6">
    <source>
        <dbReference type="Proteomes" id="UP000308167"/>
    </source>
</evidence>
<feature type="chain" id="PRO_5045701032" evidence="3">
    <location>
        <begin position="37"/>
        <end position="577"/>
    </location>
</feature>
<dbReference type="PANTHER" id="PTHR30290:SF28">
    <property type="entry name" value="ABC TRANSPORTER PERIPLASMIC-BINDING PROTEIN SAPA-RELATED"/>
    <property type="match status" value="1"/>
</dbReference>
<evidence type="ECO:0000256" key="2">
    <source>
        <dbReference type="ARBA" id="ARBA00022729"/>
    </source>
</evidence>
<keyword evidence="2 3" id="KW-0732">Signal</keyword>
<accession>A0ABY6TIN3</accession>
<keyword evidence="6" id="KW-1185">Reference proteome</keyword>
<feature type="domain" description="Solute-binding protein family 5" evidence="4">
    <location>
        <begin position="91"/>
        <end position="490"/>
    </location>
</feature>
<dbReference type="Gene3D" id="3.40.190.10">
    <property type="entry name" value="Periplasmic binding protein-like II"/>
    <property type="match status" value="1"/>
</dbReference>
<dbReference type="Proteomes" id="UP000308167">
    <property type="component" value="Unassembled WGS sequence"/>
</dbReference>
<dbReference type="InterPro" id="IPR000914">
    <property type="entry name" value="SBP_5_dom"/>
</dbReference>
<evidence type="ECO:0000256" key="3">
    <source>
        <dbReference type="SAM" id="SignalP"/>
    </source>
</evidence>
<organism evidence="5 6">
    <name type="scientific">Actinobacillus porcinus</name>
    <dbReference type="NCBI Taxonomy" id="51048"/>
    <lineage>
        <taxon>Bacteria</taxon>
        <taxon>Pseudomonadati</taxon>
        <taxon>Pseudomonadota</taxon>
        <taxon>Gammaproteobacteria</taxon>
        <taxon>Pasteurellales</taxon>
        <taxon>Pasteurellaceae</taxon>
        <taxon>Actinobacillus</taxon>
    </lineage>
</organism>
<dbReference type="CDD" id="cd08493">
    <property type="entry name" value="PBP2_DppA_like"/>
    <property type="match status" value="1"/>
</dbReference>
<comment type="caution">
    <text evidence="5">The sequence shown here is derived from an EMBL/GenBank/DDBJ whole genome shotgun (WGS) entry which is preliminary data.</text>
</comment>
<evidence type="ECO:0000313" key="5">
    <source>
        <dbReference type="EMBL" id="VTU07267.1"/>
    </source>
</evidence>
<dbReference type="InterPro" id="IPR039424">
    <property type="entry name" value="SBP_5"/>
</dbReference>
<protein>
    <submittedName>
        <fullName evidence="5">Extracellular solute-binding protein</fullName>
    </submittedName>
</protein>
<name>A0ABY6TIN3_9PAST</name>
<comment type="similarity">
    <text evidence="1">Belongs to the bacterial solute-binding protein 5 family.</text>
</comment>
<proteinExistence type="inferred from homology"/>
<dbReference type="Gene3D" id="3.90.76.10">
    <property type="entry name" value="Dipeptide-binding Protein, Domain 1"/>
    <property type="match status" value="1"/>
</dbReference>
<dbReference type="EMBL" id="CABFKI010000004">
    <property type="protein sequence ID" value="VTU07267.1"/>
    <property type="molecule type" value="Genomic_DNA"/>
</dbReference>
<sequence length="577" mass="65589">MPKSFKIGTNLSYKSENMLKILTALSVILASTTVFASPRVPDEVKNNGLVYCTHATGFSFNPQTADAGTSMNVVTEQIYNKLFELKTNSSQVEPSLAQSYELSSDGKVLTIHLRKGVKFHHTPWFVPTRDFNSDDVVFSLNRVLGHNTSLPEFSSEPTESVNRQYQIFYGLAKKTRFPYFESIKLNQKIERVESAGPYTVKIFLVKPDASILSHLASQYAIIFSHEYALQLNADDNLVQLDTLPVGTGAYQLKDYFRSQYVRLVRHPNYWKTKAKLENIVIDLSTDKTGRLAKFLNNECQLAAFPEASQLGLLKEQGERFQTHVVEGMNLSFLAFNFLRPTIQDVDIRRAIAQAINRQRMIKHIYYDTATVANNIIPAVSWAASHEQANFEYDYNPEQAKRLLQNKGLSLDMWVLKDELIYNPSPIKMAEMIKFDLAQVGVKVNVRVVSRNFLLQNLHDKTEDYDMILSGWLASSLDPDTFMRPILSCSTVHEITNLSNWCSPHFDELLDKGLETNAPNLRAIDYHLAQKEILSQLPILPIANVKRVLISDTNVQGVEMTAFGNVHFEKLSFKQERK</sequence>
<evidence type="ECO:0000256" key="1">
    <source>
        <dbReference type="ARBA" id="ARBA00005695"/>
    </source>
</evidence>
<dbReference type="Gene3D" id="3.10.105.10">
    <property type="entry name" value="Dipeptide-binding Protein, Domain 3"/>
    <property type="match status" value="1"/>
</dbReference>
<reference evidence="5 6" key="1">
    <citation type="submission" date="2019-05" db="EMBL/GenBank/DDBJ databases">
        <authorList>
            <consortium name="Pathogen Informatics"/>
        </authorList>
    </citation>
    <scope>NUCLEOTIDE SEQUENCE [LARGE SCALE GENOMIC DNA]</scope>
    <source>
        <strain evidence="5 6">NM319</strain>
    </source>
</reference>
<evidence type="ECO:0000259" key="4">
    <source>
        <dbReference type="Pfam" id="PF00496"/>
    </source>
</evidence>
<dbReference type="PIRSF" id="PIRSF002741">
    <property type="entry name" value="MppA"/>
    <property type="match status" value="1"/>
</dbReference>